<dbReference type="OrthoDB" id="9812981at2"/>
<evidence type="ECO:0000313" key="2">
    <source>
        <dbReference type="Proteomes" id="UP000037737"/>
    </source>
</evidence>
<proteinExistence type="predicted"/>
<name>A0A0M8MPP0_9MICO</name>
<organism evidence="1 2">
    <name type="scientific">Microbacterium aurantiacum</name>
    <dbReference type="NCBI Taxonomy" id="162393"/>
    <lineage>
        <taxon>Bacteria</taxon>
        <taxon>Bacillati</taxon>
        <taxon>Actinomycetota</taxon>
        <taxon>Actinomycetes</taxon>
        <taxon>Micrococcales</taxon>
        <taxon>Microbacteriaceae</taxon>
        <taxon>Microbacterium</taxon>
    </lineage>
</organism>
<accession>A0A0M8MPP0</accession>
<dbReference type="Proteomes" id="UP000037737">
    <property type="component" value="Unassembled WGS sequence"/>
</dbReference>
<dbReference type="KEGG" id="mcw:A8L33_01645"/>
<protein>
    <recommendedName>
        <fullName evidence="3">Methane monooxygenase PmoA-like</fullName>
    </recommendedName>
</protein>
<evidence type="ECO:0008006" key="3">
    <source>
        <dbReference type="Google" id="ProtNLM"/>
    </source>
</evidence>
<sequence length="305" mass="32883">MADFTVELTDAAASVAASGIEIAHYVFDPVPEAEGGEKPYLHPVRALDGAVVSAYRPWDHRWHKGLQVTWTHVSGENFWGGPTYVDGLGYVARDNVGTIRHDAFTATEDAGEEVSFTESLTWITRAGDAWIAEERRHRFHGLDRARGLWSLDVTTTLRNISSRPLELGSPTTQGRPNAGYTGVALRLARAWTGGRVLSSAAPEADAADPAAVMGSTAEWIALSGEHDEVDGGGTVLAFAGSSTADPAIRWFVRSEPFPILAPSPAFAEAITLDPDAELALAHRWVIGDRVWTPDETRVIAAEFAL</sequence>
<gene>
    <name evidence="1" type="ORF">XI38_04555</name>
</gene>
<dbReference type="AlphaFoldDB" id="A0A0M8MPP0"/>
<dbReference type="InterPro" id="IPR029475">
    <property type="entry name" value="DUF6807"/>
</dbReference>
<keyword evidence="2" id="KW-1185">Reference proteome</keyword>
<reference evidence="1" key="1">
    <citation type="submission" date="2015-04" db="EMBL/GenBank/DDBJ databases">
        <title>Complete genome sequence of Microbacterium chocolatum SIT 101, a bacterium enantioselectively hydrolyzing mesomeric diesters.</title>
        <authorList>
            <person name="Li X."/>
            <person name="Xu Y."/>
        </authorList>
    </citation>
    <scope>NUCLEOTIDE SEQUENCE [LARGE SCALE GENOMIC DNA]</scope>
    <source>
        <strain evidence="1">SIT 101</strain>
    </source>
</reference>
<dbReference type="Pfam" id="PF14100">
    <property type="entry name" value="DUF6807"/>
    <property type="match status" value="1"/>
</dbReference>
<evidence type="ECO:0000313" key="1">
    <source>
        <dbReference type="EMBL" id="KOS11794.1"/>
    </source>
</evidence>
<comment type="caution">
    <text evidence="1">The sequence shown here is derived from an EMBL/GenBank/DDBJ whole genome shotgun (WGS) entry which is preliminary data.</text>
</comment>
<dbReference type="EMBL" id="LAVO01000003">
    <property type="protein sequence ID" value="KOS11794.1"/>
    <property type="molecule type" value="Genomic_DNA"/>
</dbReference>
<dbReference type="PATRIC" id="fig|84292.3.peg.944"/>